<comment type="caution">
    <text evidence="8">The sequence shown here is derived from an EMBL/GenBank/DDBJ whole genome shotgun (WGS) entry which is preliminary data.</text>
</comment>
<evidence type="ECO:0000256" key="4">
    <source>
        <dbReference type="ARBA" id="ARBA00023125"/>
    </source>
</evidence>
<feature type="region of interest" description="Disordered" evidence="7">
    <location>
        <begin position="74"/>
        <end position="120"/>
    </location>
</feature>
<gene>
    <name evidence="8" type="ORF">ATEIFO6365_0013039200</name>
</gene>
<keyword evidence="9" id="KW-1185">Reference proteome</keyword>
<evidence type="ECO:0000256" key="3">
    <source>
        <dbReference type="ARBA" id="ARBA00023015"/>
    </source>
</evidence>
<reference evidence="8 9" key="1">
    <citation type="submission" date="2020-01" db="EMBL/GenBank/DDBJ databases">
        <title>Aspergillus terreus IFO 6365 whole genome shotgun sequence.</title>
        <authorList>
            <person name="Kanamasa S."/>
            <person name="Takahashi H."/>
        </authorList>
    </citation>
    <scope>NUCLEOTIDE SEQUENCE [LARGE SCALE GENOMIC DNA]</scope>
    <source>
        <strain evidence="8 9">IFO 6365</strain>
    </source>
</reference>
<proteinExistence type="predicted"/>
<dbReference type="PROSITE" id="PS50048">
    <property type="entry name" value="ZN2_CY6_FUNGAL_2"/>
    <property type="match status" value="1"/>
</dbReference>
<keyword evidence="6" id="KW-0539">Nucleus</keyword>
<dbReference type="SUPFAM" id="SSF57701">
    <property type="entry name" value="Zn2/Cys6 DNA-binding domain"/>
    <property type="match status" value="1"/>
</dbReference>
<sequence length="639" mass="72041">MDTTRSYRVKKRSSNACVRCRRQKIKCSGSQPCDTCRKRDLTCVFDDRDQKILVTRGFLEDLERKIALLERSNGEVDSPGYREQPLQRQEDGDGTDPIDDTEWDSTLEGPSDLTNPLSTGPSTFMTAESGRIFYLGTSSNWSFSRKVLSLLHLHLYHSPLPTESLLFDESAYDLGWDGSRTAVSLEVPMTPSLDYSIYLINSVKFHAGQLYHLFDEESFMEALYAFHNQSDHQATVSQLWYIQYLVLIAFGKAFVVQKNHGNTPAGYEFFLKALQLLPDITRLSREPTIATEVLCCIALYLQSLDFRSSAYGYIGQAVRVALAQGMHTNMPVDSLGSEVVQRCRKIWWTIHDELPLFPSSPQKLIALNLQKKMCHIIAEALLAVYGADGRLNRKFLSSTKTALSNTASLGPELRDAHPLQLDETSVSGICRLSAHLHLLYHQCIVLATRPLLFCFLKMKLQEPITRARPLTFSSVSRKLLQVCVDSARQMLSILSSLQRQSLLDSFLPFDLESTFVSAFVLLVVPAVDPCLLDESDNWLRKCYMVLDEMISRGNRIAAYRKSELDQLSHMLGETSDESSGKVDYDMRSQLPSFLTPHSDDHAEIDGNGFTTAEIMAVAESIDIGDVDWIAHAVTENRIW</sequence>
<dbReference type="CDD" id="cd12148">
    <property type="entry name" value="fungal_TF_MHR"/>
    <property type="match status" value="1"/>
</dbReference>
<keyword evidence="2" id="KW-0479">Metal-binding</keyword>
<dbReference type="InterPro" id="IPR036864">
    <property type="entry name" value="Zn2-C6_fun-type_DNA-bd_sf"/>
</dbReference>
<dbReference type="Proteomes" id="UP000452235">
    <property type="component" value="Unassembled WGS sequence"/>
</dbReference>
<dbReference type="OrthoDB" id="3548654at2759"/>
<dbReference type="SMART" id="SM00066">
    <property type="entry name" value="GAL4"/>
    <property type="match status" value="1"/>
</dbReference>
<dbReference type="GO" id="GO:0005634">
    <property type="term" value="C:nucleus"/>
    <property type="evidence" value="ECO:0007669"/>
    <property type="project" value="UniProtKB-SubCell"/>
</dbReference>
<accession>A0A5M3ZFW3</accession>
<evidence type="ECO:0000313" key="8">
    <source>
        <dbReference type="EMBL" id="GFF21058.1"/>
    </source>
</evidence>
<dbReference type="Pfam" id="PF00172">
    <property type="entry name" value="Zn_clus"/>
    <property type="match status" value="1"/>
</dbReference>
<dbReference type="GO" id="GO:0045944">
    <property type="term" value="P:positive regulation of transcription by RNA polymerase II"/>
    <property type="evidence" value="ECO:0007669"/>
    <property type="project" value="TreeGrafter"/>
</dbReference>
<dbReference type="InterPro" id="IPR007219">
    <property type="entry name" value="XnlR_reg_dom"/>
</dbReference>
<evidence type="ECO:0000256" key="5">
    <source>
        <dbReference type="ARBA" id="ARBA00023163"/>
    </source>
</evidence>
<dbReference type="InterPro" id="IPR001138">
    <property type="entry name" value="Zn2Cys6_DnaBD"/>
</dbReference>
<dbReference type="CDD" id="cd00067">
    <property type="entry name" value="GAL4"/>
    <property type="match status" value="1"/>
</dbReference>
<organism evidence="8 9">
    <name type="scientific">Aspergillus terreus</name>
    <dbReference type="NCBI Taxonomy" id="33178"/>
    <lineage>
        <taxon>Eukaryota</taxon>
        <taxon>Fungi</taxon>
        <taxon>Dikarya</taxon>
        <taxon>Ascomycota</taxon>
        <taxon>Pezizomycotina</taxon>
        <taxon>Eurotiomycetes</taxon>
        <taxon>Eurotiomycetidae</taxon>
        <taxon>Eurotiales</taxon>
        <taxon>Aspergillaceae</taxon>
        <taxon>Aspergillus</taxon>
        <taxon>Aspergillus subgen. Circumdati</taxon>
    </lineage>
</organism>
<dbReference type="AlphaFoldDB" id="A0A5M3ZFW3"/>
<evidence type="ECO:0000313" key="9">
    <source>
        <dbReference type="Proteomes" id="UP000452235"/>
    </source>
</evidence>
<dbReference type="GO" id="GO:0006351">
    <property type="term" value="P:DNA-templated transcription"/>
    <property type="evidence" value="ECO:0007669"/>
    <property type="project" value="InterPro"/>
</dbReference>
<dbReference type="EMBL" id="BLJY01000013">
    <property type="protein sequence ID" value="GFF21058.1"/>
    <property type="molecule type" value="Genomic_DNA"/>
</dbReference>
<evidence type="ECO:0000256" key="1">
    <source>
        <dbReference type="ARBA" id="ARBA00004123"/>
    </source>
</evidence>
<comment type="subcellular location">
    <subcellularLocation>
        <location evidence="1">Nucleus</location>
    </subcellularLocation>
</comment>
<dbReference type="GO" id="GO:0000981">
    <property type="term" value="F:DNA-binding transcription factor activity, RNA polymerase II-specific"/>
    <property type="evidence" value="ECO:0007669"/>
    <property type="project" value="InterPro"/>
</dbReference>
<dbReference type="Gene3D" id="4.10.240.10">
    <property type="entry name" value="Zn(2)-C6 fungal-type DNA-binding domain"/>
    <property type="match status" value="1"/>
</dbReference>
<keyword evidence="5" id="KW-0804">Transcription</keyword>
<evidence type="ECO:0000256" key="7">
    <source>
        <dbReference type="SAM" id="MobiDB-lite"/>
    </source>
</evidence>
<evidence type="ECO:0000256" key="6">
    <source>
        <dbReference type="ARBA" id="ARBA00023242"/>
    </source>
</evidence>
<keyword evidence="4" id="KW-0238">DNA-binding</keyword>
<feature type="compositionally biased region" description="Acidic residues" evidence="7">
    <location>
        <begin position="92"/>
        <end position="105"/>
    </location>
</feature>
<name>A0A5M3ZFW3_ASPTE</name>
<evidence type="ECO:0000256" key="2">
    <source>
        <dbReference type="ARBA" id="ARBA00022723"/>
    </source>
</evidence>
<dbReference type="PANTHER" id="PTHR47540:SF6">
    <property type="entry name" value="ZN(II)2CYS6 TRANSCRIPTION FACTOR (EUROFUNG)"/>
    <property type="match status" value="1"/>
</dbReference>
<dbReference type="PANTHER" id="PTHR47540">
    <property type="entry name" value="THIAMINE REPRESSIBLE GENES REGULATORY PROTEIN THI5"/>
    <property type="match status" value="1"/>
</dbReference>
<dbReference type="VEuPathDB" id="FungiDB:ATEG_09886"/>
<dbReference type="Pfam" id="PF04082">
    <property type="entry name" value="Fungal_trans"/>
    <property type="match status" value="1"/>
</dbReference>
<dbReference type="InterPro" id="IPR051711">
    <property type="entry name" value="Stress_Response_Reg"/>
</dbReference>
<dbReference type="GO" id="GO:0043565">
    <property type="term" value="F:sequence-specific DNA binding"/>
    <property type="evidence" value="ECO:0007669"/>
    <property type="project" value="TreeGrafter"/>
</dbReference>
<protein>
    <submittedName>
        <fullName evidence="8">Zn(II)2Cys6 transcription factor</fullName>
    </submittedName>
</protein>
<dbReference type="PROSITE" id="PS00463">
    <property type="entry name" value="ZN2_CY6_FUNGAL_1"/>
    <property type="match status" value="1"/>
</dbReference>
<dbReference type="GO" id="GO:0008270">
    <property type="term" value="F:zinc ion binding"/>
    <property type="evidence" value="ECO:0007669"/>
    <property type="project" value="InterPro"/>
</dbReference>
<keyword evidence="3" id="KW-0805">Transcription regulation</keyword>